<evidence type="ECO:0000313" key="4">
    <source>
        <dbReference type="EMBL" id="ARJ06910.1"/>
    </source>
</evidence>
<proteinExistence type="inferred from homology"/>
<evidence type="ECO:0000313" key="5">
    <source>
        <dbReference type="Proteomes" id="UP000192775"/>
    </source>
</evidence>
<dbReference type="CDD" id="cd05233">
    <property type="entry name" value="SDR_c"/>
    <property type="match status" value="1"/>
</dbReference>
<dbReference type="PRINTS" id="PR00080">
    <property type="entry name" value="SDRFAMILY"/>
</dbReference>
<dbReference type="PANTHER" id="PTHR42879">
    <property type="entry name" value="3-OXOACYL-(ACYL-CARRIER-PROTEIN) REDUCTASE"/>
    <property type="match status" value="1"/>
</dbReference>
<dbReference type="SUPFAM" id="SSF51735">
    <property type="entry name" value="NAD(P)-binding Rossmann-fold domains"/>
    <property type="match status" value="1"/>
</dbReference>
<reference evidence="4 5" key="1">
    <citation type="submission" date="2017-04" db="EMBL/GenBank/DDBJ databases">
        <authorList>
            <person name="Afonso C.L."/>
            <person name="Miller P.J."/>
            <person name="Scott M.A."/>
            <person name="Spackman E."/>
            <person name="Goraichik I."/>
            <person name="Dimitrov K.M."/>
            <person name="Suarez D.L."/>
            <person name="Swayne D.E."/>
        </authorList>
    </citation>
    <scope>NUCLEOTIDE SEQUENCE [LARGE SCALE GENOMIC DNA]</scope>
    <source>
        <strain evidence="5">XA(T)</strain>
    </source>
</reference>
<dbReference type="RefSeq" id="WP_085021048.1">
    <property type="nucleotide sequence ID" value="NZ_BMHD01000001.1"/>
</dbReference>
<protein>
    <recommendedName>
        <fullName evidence="3">Ketoreductase domain-containing protein</fullName>
    </recommendedName>
</protein>
<dbReference type="Gene3D" id="3.40.50.720">
    <property type="entry name" value="NAD(P)-binding Rossmann-like Domain"/>
    <property type="match status" value="1"/>
</dbReference>
<dbReference type="EMBL" id="CP020715">
    <property type="protein sequence ID" value="ARJ06910.1"/>
    <property type="molecule type" value="Genomic_DNA"/>
</dbReference>
<dbReference type="InterPro" id="IPR002347">
    <property type="entry name" value="SDR_fam"/>
</dbReference>
<dbReference type="InterPro" id="IPR057326">
    <property type="entry name" value="KR_dom"/>
</dbReference>
<evidence type="ECO:0000259" key="3">
    <source>
        <dbReference type="SMART" id="SM00822"/>
    </source>
</evidence>
<feature type="domain" description="Ketoreductase" evidence="3">
    <location>
        <begin position="7"/>
        <end position="193"/>
    </location>
</feature>
<organism evidence="4 5">
    <name type="scientific">Cnuibacter physcomitrellae</name>
    <dbReference type="NCBI Taxonomy" id="1619308"/>
    <lineage>
        <taxon>Bacteria</taxon>
        <taxon>Bacillati</taxon>
        <taxon>Actinomycetota</taxon>
        <taxon>Actinomycetes</taxon>
        <taxon>Micrococcales</taxon>
        <taxon>Microbacteriaceae</taxon>
        <taxon>Cnuibacter</taxon>
    </lineage>
</organism>
<dbReference type="InterPro" id="IPR050259">
    <property type="entry name" value="SDR"/>
</dbReference>
<comment type="similarity">
    <text evidence="1">Belongs to the short-chain dehydrogenases/reductases (SDR) family.</text>
</comment>
<dbReference type="PRINTS" id="PR00081">
    <property type="entry name" value="GDHRDH"/>
</dbReference>
<evidence type="ECO:0000256" key="1">
    <source>
        <dbReference type="ARBA" id="ARBA00006484"/>
    </source>
</evidence>
<evidence type="ECO:0000256" key="2">
    <source>
        <dbReference type="ARBA" id="ARBA00023002"/>
    </source>
</evidence>
<gene>
    <name evidence="4" type="ORF">B5808_18030</name>
</gene>
<dbReference type="SMART" id="SM00822">
    <property type="entry name" value="PKS_KR"/>
    <property type="match status" value="1"/>
</dbReference>
<name>A0A1X9LXX7_9MICO</name>
<dbReference type="Pfam" id="PF13561">
    <property type="entry name" value="adh_short_C2"/>
    <property type="match status" value="1"/>
</dbReference>
<sequence length="258" mass="26842">MFELTGRVAIITGAASGIGAETARRFAEGGASLVLAAYEPDGHDVAGVLADVEAAGGRAIVRPTDVRSTADVEALVQIAVDEFGRLDIAIANAAIARRVPSEELDDDTWRDLLEVDLLGVWRLFRAALPVMRAAGYGRLLATSSTAGPYEAWPEHIHYSAAKSGILGIVRSLAGEVGPDGITVNAIAPGIIETPQTLDGVNSLGSTGVQNTALRQPVRRVGRPADIAAAYRYLASEEASFVTGQCLVVDGGRLLVTAG</sequence>
<dbReference type="PANTHER" id="PTHR42879:SF2">
    <property type="entry name" value="3-OXOACYL-[ACYL-CARRIER-PROTEIN] REDUCTASE FABG"/>
    <property type="match status" value="1"/>
</dbReference>
<keyword evidence="2" id="KW-0560">Oxidoreductase</keyword>
<dbReference type="InterPro" id="IPR036291">
    <property type="entry name" value="NAD(P)-bd_dom_sf"/>
</dbReference>
<dbReference type="FunFam" id="3.40.50.720:FF:000084">
    <property type="entry name" value="Short-chain dehydrogenase reductase"/>
    <property type="match status" value="1"/>
</dbReference>
<dbReference type="AlphaFoldDB" id="A0A1X9LXX7"/>
<keyword evidence="5" id="KW-1185">Reference proteome</keyword>
<dbReference type="STRING" id="1619308.B5808_18030"/>
<dbReference type="KEGG" id="cphy:B5808_18030"/>
<accession>A0A1X9LXX7</accession>
<dbReference type="GO" id="GO:0016491">
    <property type="term" value="F:oxidoreductase activity"/>
    <property type="evidence" value="ECO:0007669"/>
    <property type="project" value="UniProtKB-KW"/>
</dbReference>
<dbReference type="Proteomes" id="UP000192775">
    <property type="component" value="Chromosome"/>
</dbReference>